<dbReference type="GO" id="GO:0043139">
    <property type="term" value="F:5'-3' DNA helicase activity"/>
    <property type="evidence" value="ECO:0007669"/>
    <property type="project" value="UniProtKB-EC"/>
</dbReference>
<dbReference type="EC" id="5.6.2.3" evidence="1"/>
<name>A0A2N1MFP8_9GLOM</name>
<sequence>FLTGPAGTGKSYMLKLITDYLTNNHKNYLLMAPTGVAAQNINGKTIHSELQIRP</sequence>
<keyword evidence="1" id="KW-0378">Hydrolase</keyword>
<dbReference type="Gene3D" id="3.40.50.300">
    <property type="entry name" value="P-loop containing nucleotide triphosphate hydrolases"/>
    <property type="match status" value="1"/>
</dbReference>
<dbReference type="GO" id="GO:0005524">
    <property type="term" value="F:ATP binding"/>
    <property type="evidence" value="ECO:0007669"/>
    <property type="project" value="UniProtKB-KW"/>
</dbReference>
<feature type="domain" description="DNA helicase Pif1-like DEAD-box helicase" evidence="2">
    <location>
        <begin position="1"/>
        <end position="52"/>
    </location>
</feature>
<evidence type="ECO:0000313" key="4">
    <source>
        <dbReference type="Proteomes" id="UP000233469"/>
    </source>
</evidence>
<keyword evidence="1" id="KW-0233">DNA recombination</keyword>
<proteinExistence type="inferred from homology"/>
<dbReference type="AlphaFoldDB" id="A0A2N1MFP8"/>
<dbReference type="GO" id="GO:0006281">
    <property type="term" value="P:DNA repair"/>
    <property type="evidence" value="ECO:0007669"/>
    <property type="project" value="UniProtKB-KW"/>
</dbReference>
<comment type="caution">
    <text evidence="3">The sequence shown here is derived from an EMBL/GenBank/DDBJ whole genome shotgun (WGS) entry which is preliminary data.</text>
</comment>
<dbReference type="PANTHER" id="PTHR47642">
    <property type="entry name" value="ATP-DEPENDENT DNA HELICASE"/>
    <property type="match status" value="1"/>
</dbReference>
<evidence type="ECO:0000256" key="1">
    <source>
        <dbReference type="RuleBase" id="RU363044"/>
    </source>
</evidence>
<comment type="cofactor">
    <cofactor evidence="1">
        <name>Mg(2+)</name>
        <dbReference type="ChEBI" id="CHEBI:18420"/>
    </cofactor>
</comment>
<keyword evidence="1" id="KW-0547">Nucleotide-binding</keyword>
<dbReference type="Proteomes" id="UP000233469">
    <property type="component" value="Unassembled WGS sequence"/>
</dbReference>
<reference evidence="3 4" key="1">
    <citation type="submission" date="2016-04" db="EMBL/GenBank/DDBJ databases">
        <title>Genome analyses suggest a sexual origin of heterokaryosis in a supposedly ancient asexual fungus.</title>
        <authorList>
            <person name="Ropars J."/>
            <person name="Sedzielewska K."/>
            <person name="Noel J."/>
            <person name="Charron P."/>
            <person name="Farinelli L."/>
            <person name="Marton T."/>
            <person name="Kruger M."/>
            <person name="Pelin A."/>
            <person name="Brachmann A."/>
            <person name="Corradi N."/>
        </authorList>
    </citation>
    <scope>NUCLEOTIDE SEQUENCE [LARGE SCALE GENOMIC DNA]</scope>
    <source>
        <strain evidence="3 4">C2</strain>
    </source>
</reference>
<evidence type="ECO:0000259" key="2">
    <source>
        <dbReference type="Pfam" id="PF05970"/>
    </source>
</evidence>
<comment type="similarity">
    <text evidence="1">Belongs to the helicase family.</text>
</comment>
<dbReference type="GO" id="GO:0000723">
    <property type="term" value="P:telomere maintenance"/>
    <property type="evidence" value="ECO:0007669"/>
    <property type="project" value="InterPro"/>
</dbReference>
<dbReference type="InterPro" id="IPR027417">
    <property type="entry name" value="P-loop_NTPase"/>
</dbReference>
<dbReference type="InterPro" id="IPR051055">
    <property type="entry name" value="PIF1_helicase"/>
</dbReference>
<keyword evidence="1" id="KW-0227">DNA damage</keyword>
<dbReference type="Pfam" id="PF05970">
    <property type="entry name" value="PIF1"/>
    <property type="match status" value="1"/>
</dbReference>
<keyword evidence="1" id="KW-0234">DNA repair</keyword>
<accession>A0A2N1MFP8</accession>
<dbReference type="EMBL" id="LLXL01002574">
    <property type="protein sequence ID" value="PKK60470.1"/>
    <property type="molecule type" value="Genomic_DNA"/>
</dbReference>
<protein>
    <recommendedName>
        <fullName evidence="1">ATP-dependent DNA helicase</fullName>
        <ecNumber evidence="1">5.6.2.3</ecNumber>
    </recommendedName>
</protein>
<dbReference type="GO" id="GO:0016887">
    <property type="term" value="F:ATP hydrolysis activity"/>
    <property type="evidence" value="ECO:0007669"/>
    <property type="project" value="RHEA"/>
</dbReference>
<keyword evidence="1" id="KW-0067">ATP-binding</keyword>
<organism evidence="3 4">
    <name type="scientific">Rhizophagus irregularis</name>
    <dbReference type="NCBI Taxonomy" id="588596"/>
    <lineage>
        <taxon>Eukaryota</taxon>
        <taxon>Fungi</taxon>
        <taxon>Fungi incertae sedis</taxon>
        <taxon>Mucoromycota</taxon>
        <taxon>Glomeromycotina</taxon>
        <taxon>Glomeromycetes</taxon>
        <taxon>Glomerales</taxon>
        <taxon>Glomeraceae</taxon>
        <taxon>Rhizophagus</taxon>
    </lineage>
</organism>
<dbReference type="GO" id="GO:0006310">
    <property type="term" value="P:DNA recombination"/>
    <property type="evidence" value="ECO:0007669"/>
    <property type="project" value="UniProtKB-KW"/>
</dbReference>
<evidence type="ECO:0000313" key="3">
    <source>
        <dbReference type="EMBL" id="PKK60470.1"/>
    </source>
</evidence>
<dbReference type="InterPro" id="IPR010285">
    <property type="entry name" value="DNA_helicase_pif1-like_DEAD"/>
</dbReference>
<dbReference type="PANTHER" id="PTHR47642:SF5">
    <property type="entry name" value="ATP-DEPENDENT DNA HELICASE"/>
    <property type="match status" value="1"/>
</dbReference>
<gene>
    <name evidence="3" type="ORF">RhiirC2_633194</name>
</gene>
<dbReference type="SUPFAM" id="SSF52540">
    <property type="entry name" value="P-loop containing nucleoside triphosphate hydrolases"/>
    <property type="match status" value="1"/>
</dbReference>
<comment type="catalytic activity">
    <reaction evidence="1">
        <text>ATP + H2O = ADP + phosphate + H(+)</text>
        <dbReference type="Rhea" id="RHEA:13065"/>
        <dbReference type="ChEBI" id="CHEBI:15377"/>
        <dbReference type="ChEBI" id="CHEBI:15378"/>
        <dbReference type="ChEBI" id="CHEBI:30616"/>
        <dbReference type="ChEBI" id="CHEBI:43474"/>
        <dbReference type="ChEBI" id="CHEBI:456216"/>
        <dbReference type="EC" id="5.6.2.3"/>
    </reaction>
</comment>
<reference evidence="3 4" key="2">
    <citation type="submission" date="2017-10" db="EMBL/GenBank/DDBJ databases">
        <title>Extensive intraspecific genome diversity in a model arbuscular mycorrhizal fungus.</title>
        <authorList>
            <person name="Chen E.C.H."/>
            <person name="Morin E."/>
            <person name="Baudet D."/>
            <person name="Noel J."/>
            <person name="Ndikumana S."/>
            <person name="Charron P."/>
            <person name="St-Onge C."/>
            <person name="Giorgi J."/>
            <person name="Grigoriev I.V."/>
            <person name="Roux C."/>
            <person name="Martin F.M."/>
            <person name="Corradi N."/>
        </authorList>
    </citation>
    <scope>NUCLEOTIDE SEQUENCE [LARGE SCALE GENOMIC DNA]</scope>
    <source>
        <strain evidence="3 4">C2</strain>
    </source>
</reference>
<feature type="non-terminal residue" evidence="3">
    <location>
        <position position="54"/>
    </location>
</feature>
<feature type="non-terminal residue" evidence="3">
    <location>
        <position position="1"/>
    </location>
</feature>
<keyword evidence="1" id="KW-0347">Helicase</keyword>